<sequence length="61" mass="6821">IHQEQYDQICKMIKQNQGSSVTDSANVTDNNKVMLVNKKSPPLWIVDAGATNHMCHTPPWG</sequence>
<comment type="caution">
    <text evidence="1">The sequence shown here is derived from an EMBL/GenBank/DDBJ whole genome shotgun (WGS) entry which is preliminary data.</text>
</comment>
<protein>
    <submittedName>
        <fullName evidence="1">Uncharacterized protein</fullName>
    </submittedName>
</protein>
<gene>
    <name evidence="1" type="ORF">HAX54_031160</name>
</gene>
<reference evidence="1 2" key="1">
    <citation type="journal article" date="2021" name="BMC Genomics">
        <title>Datura genome reveals duplications of psychoactive alkaloid biosynthetic genes and high mutation rate following tissue culture.</title>
        <authorList>
            <person name="Rajewski A."/>
            <person name="Carter-House D."/>
            <person name="Stajich J."/>
            <person name="Litt A."/>
        </authorList>
    </citation>
    <scope>NUCLEOTIDE SEQUENCE [LARGE SCALE GENOMIC DNA]</scope>
    <source>
        <strain evidence="1">AR-01</strain>
    </source>
</reference>
<evidence type="ECO:0000313" key="1">
    <source>
        <dbReference type="EMBL" id="MCD9643575.1"/>
    </source>
</evidence>
<evidence type="ECO:0000313" key="2">
    <source>
        <dbReference type="Proteomes" id="UP000823775"/>
    </source>
</evidence>
<accession>A0ABS8VCA0</accession>
<feature type="non-terminal residue" evidence="1">
    <location>
        <position position="61"/>
    </location>
</feature>
<name>A0ABS8VCA0_DATST</name>
<feature type="non-terminal residue" evidence="1">
    <location>
        <position position="1"/>
    </location>
</feature>
<proteinExistence type="predicted"/>
<organism evidence="1 2">
    <name type="scientific">Datura stramonium</name>
    <name type="common">Jimsonweed</name>
    <name type="synonym">Common thornapple</name>
    <dbReference type="NCBI Taxonomy" id="4076"/>
    <lineage>
        <taxon>Eukaryota</taxon>
        <taxon>Viridiplantae</taxon>
        <taxon>Streptophyta</taxon>
        <taxon>Embryophyta</taxon>
        <taxon>Tracheophyta</taxon>
        <taxon>Spermatophyta</taxon>
        <taxon>Magnoliopsida</taxon>
        <taxon>eudicotyledons</taxon>
        <taxon>Gunneridae</taxon>
        <taxon>Pentapetalae</taxon>
        <taxon>asterids</taxon>
        <taxon>lamiids</taxon>
        <taxon>Solanales</taxon>
        <taxon>Solanaceae</taxon>
        <taxon>Solanoideae</taxon>
        <taxon>Datureae</taxon>
        <taxon>Datura</taxon>
    </lineage>
</organism>
<keyword evidence="2" id="KW-1185">Reference proteome</keyword>
<dbReference type="Proteomes" id="UP000823775">
    <property type="component" value="Unassembled WGS sequence"/>
</dbReference>
<dbReference type="EMBL" id="JACEIK010003929">
    <property type="protein sequence ID" value="MCD9643575.1"/>
    <property type="molecule type" value="Genomic_DNA"/>
</dbReference>